<gene>
    <name evidence="2" type="ORF">ABW02_15910</name>
</gene>
<evidence type="ECO:0000259" key="1">
    <source>
        <dbReference type="PROSITE" id="PS51350"/>
    </source>
</evidence>
<dbReference type="InterPro" id="IPR035895">
    <property type="entry name" value="HPr-like_sf"/>
</dbReference>
<accession>A0A0J1IHQ4</accession>
<dbReference type="PATRIC" id="fig|1397.4.peg.1379"/>
<evidence type="ECO:0000313" key="3">
    <source>
        <dbReference type="Proteomes" id="UP000036045"/>
    </source>
</evidence>
<dbReference type="InterPro" id="IPR000032">
    <property type="entry name" value="HPr-like"/>
</dbReference>
<dbReference type="Gene3D" id="3.30.1340.10">
    <property type="entry name" value="HPr-like"/>
    <property type="match status" value="1"/>
</dbReference>
<dbReference type="OrthoDB" id="2896805at2"/>
<name>A0A0J1IHQ4_NIACI</name>
<keyword evidence="3" id="KW-1185">Reference proteome</keyword>
<reference evidence="2 3" key="1">
    <citation type="submission" date="2015-05" db="EMBL/GenBank/DDBJ databases">
        <title>Whole genome sequence and identification of bacterial endophytes from Costus igneus.</title>
        <authorList>
            <person name="Lee Y.P."/>
            <person name="Gan H.M."/>
            <person name="Eng W."/>
            <person name="Wheatley M.S."/>
            <person name="Caraballo A."/>
            <person name="Polter S."/>
            <person name="Savka M.A."/>
            <person name="Hudson A.O."/>
        </authorList>
    </citation>
    <scope>NUCLEOTIDE SEQUENCE [LARGE SCALE GENOMIC DNA]</scope>
    <source>
        <strain evidence="2 3">RIT379</strain>
    </source>
</reference>
<feature type="domain" description="HPr" evidence="1">
    <location>
        <begin position="1"/>
        <end position="89"/>
    </location>
</feature>
<dbReference type="Proteomes" id="UP000036045">
    <property type="component" value="Unassembled WGS sequence"/>
</dbReference>
<dbReference type="SUPFAM" id="SSF55594">
    <property type="entry name" value="HPr-like"/>
    <property type="match status" value="1"/>
</dbReference>
<dbReference type="PROSITE" id="PS51350">
    <property type="entry name" value="PTS_HPR_DOM"/>
    <property type="match status" value="1"/>
</dbReference>
<dbReference type="Pfam" id="PF00381">
    <property type="entry name" value="PTS-HPr"/>
    <property type="match status" value="1"/>
</dbReference>
<dbReference type="EMBL" id="LDPH01000016">
    <property type="protein sequence ID" value="KLV25467.1"/>
    <property type="molecule type" value="Genomic_DNA"/>
</dbReference>
<evidence type="ECO:0000313" key="2">
    <source>
        <dbReference type="EMBL" id="KLV25467.1"/>
    </source>
</evidence>
<dbReference type="RefSeq" id="WP_047943271.1">
    <property type="nucleotide sequence ID" value="NZ_LDPH01000016.1"/>
</dbReference>
<protein>
    <recommendedName>
        <fullName evidence="1">HPr domain-containing protein</fullName>
    </recommendedName>
</protein>
<dbReference type="AlphaFoldDB" id="A0A0J1IHQ4"/>
<sequence>MIEKQYHFSASIGLARLASTLVRISNKHLSKVVVEYKGITVELDYTLESIMDVMSLDIRPGDLFHIRFVGIDEVQALQLIEDQFGKMNL</sequence>
<organism evidence="2 3">
    <name type="scientific">Niallia circulans</name>
    <name type="common">Bacillus circulans</name>
    <dbReference type="NCBI Taxonomy" id="1397"/>
    <lineage>
        <taxon>Bacteria</taxon>
        <taxon>Bacillati</taxon>
        <taxon>Bacillota</taxon>
        <taxon>Bacilli</taxon>
        <taxon>Bacillales</taxon>
        <taxon>Bacillaceae</taxon>
        <taxon>Niallia</taxon>
    </lineage>
</organism>
<dbReference type="CDD" id="cd00367">
    <property type="entry name" value="PTS-HPr_like"/>
    <property type="match status" value="1"/>
</dbReference>
<proteinExistence type="predicted"/>
<comment type="caution">
    <text evidence="2">The sequence shown here is derived from an EMBL/GenBank/DDBJ whole genome shotgun (WGS) entry which is preliminary data.</text>
</comment>